<organism evidence="1 2">
    <name type="scientific">Acetobacter lovaniensis</name>
    <dbReference type="NCBI Taxonomy" id="104100"/>
    <lineage>
        <taxon>Bacteria</taxon>
        <taxon>Pseudomonadati</taxon>
        <taxon>Pseudomonadota</taxon>
        <taxon>Alphaproteobacteria</taxon>
        <taxon>Acetobacterales</taxon>
        <taxon>Acetobacteraceae</taxon>
        <taxon>Acetobacter</taxon>
    </lineage>
</organism>
<name>A0A841QHZ9_9PROT</name>
<gene>
    <name evidence="1" type="ORF">HNR55_002795</name>
</gene>
<evidence type="ECO:0000313" key="1">
    <source>
        <dbReference type="EMBL" id="MBB6458190.1"/>
    </source>
</evidence>
<dbReference type="Proteomes" id="UP000578000">
    <property type="component" value="Unassembled WGS sequence"/>
</dbReference>
<proteinExistence type="predicted"/>
<dbReference type="EMBL" id="JACHIE010000015">
    <property type="protein sequence ID" value="MBB6458190.1"/>
    <property type="molecule type" value="Genomic_DNA"/>
</dbReference>
<accession>A0A841QHZ9</accession>
<sequence length="67" mass="7722">MMVSVKGRQDWRTSLIQNFQFQMILSAFGEAGSQFPNIKIGKPTCENNYIDLDYLLGNLYNKCLNNE</sequence>
<reference evidence="1 2" key="1">
    <citation type="submission" date="2020-08" db="EMBL/GenBank/DDBJ databases">
        <title>Genomic Encyclopedia of Type Strains, Phase IV (KMG-IV): sequencing the most valuable type-strain genomes for metagenomic binning, comparative biology and taxonomic classification.</title>
        <authorList>
            <person name="Goeker M."/>
        </authorList>
    </citation>
    <scope>NUCLEOTIDE SEQUENCE [LARGE SCALE GENOMIC DNA]</scope>
    <source>
        <strain evidence="1 2">DSM 4491</strain>
    </source>
</reference>
<evidence type="ECO:0000313" key="2">
    <source>
        <dbReference type="Proteomes" id="UP000578000"/>
    </source>
</evidence>
<dbReference type="AlphaFoldDB" id="A0A841QHZ9"/>
<comment type="caution">
    <text evidence="1">The sequence shown here is derived from an EMBL/GenBank/DDBJ whole genome shotgun (WGS) entry which is preliminary data.</text>
</comment>
<protein>
    <submittedName>
        <fullName evidence="1">Uncharacterized protein</fullName>
    </submittedName>
</protein>
<keyword evidence="2" id="KW-1185">Reference proteome</keyword>